<accession>A0ABQ4SFR6</accession>
<reference evidence="3" key="2">
    <citation type="submission" date="2021-08" db="EMBL/GenBank/DDBJ databases">
        <authorList>
            <person name="Tani A."/>
            <person name="Ola A."/>
            <person name="Ogura Y."/>
            <person name="Katsura K."/>
            <person name="Hayashi T."/>
        </authorList>
    </citation>
    <scope>NUCLEOTIDE SEQUENCE</scope>
    <source>
        <strain evidence="3">DSM 17168</strain>
    </source>
</reference>
<reference evidence="3" key="1">
    <citation type="journal article" date="2021" name="Front. Microbiol.">
        <title>Comprehensive Comparative Genomics and Phenotyping of Methylobacterium Species.</title>
        <authorList>
            <person name="Alessa O."/>
            <person name="Ogura Y."/>
            <person name="Fujitani Y."/>
            <person name="Takami H."/>
            <person name="Hayashi T."/>
            <person name="Sahin N."/>
            <person name="Tani A."/>
        </authorList>
    </citation>
    <scope>NUCLEOTIDE SEQUENCE</scope>
    <source>
        <strain evidence="3">DSM 17168</strain>
    </source>
</reference>
<dbReference type="Proteomes" id="UP001055153">
    <property type="component" value="Unassembled WGS sequence"/>
</dbReference>
<name>A0ABQ4SFR6_9HYPH</name>
<feature type="signal peptide" evidence="2">
    <location>
        <begin position="1"/>
        <end position="20"/>
    </location>
</feature>
<evidence type="ECO:0000313" key="4">
    <source>
        <dbReference type="Proteomes" id="UP001055153"/>
    </source>
</evidence>
<evidence type="ECO:0000256" key="1">
    <source>
        <dbReference type="SAM" id="MobiDB-lite"/>
    </source>
</evidence>
<feature type="region of interest" description="Disordered" evidence="1">
    <location>
        <begin position="32"/>
        <end position="55"/>
    </location>
</feature>
<dbReference type="RefSeq" id="WP_238237413.1">
    <property type="nucleotide sequence ID" value="NZ_BPQQ01000047.1"/>
</dbReference>
<evidence type="ECO:0000256" key="2">
    <source>
        <dbReference type="SAM" id="SignalP"/>
    </source>
</evidence>
<comment type="caution">
    <text evidence="3">The sequence shown here is derived from an EMBL/GenBank/DDBJ whole genome shotgun (WGS) entry which is preliminary data.</text>
</comment>
<sequence>MLRFILTLGLLIAGAAPVEAAAPGSDARLRARASSASAVSRPRGPGLRPPAAPRRFGRASIEGLRRLERMR</sequence>
<feature type="compositionally biased region" description="Low complexity" evidence="1">
    <location>
        <begin position="32"/>
        <end position="46"/>
    </location>
</feature>
<gene>
    <name evidence="3" type="ORF">GMJLKIPL_4010</name>
</gene>
<proteinExistence type="predicted"/>
<keyword evidence="2" id="KW-0732">Signal</keyword>
<feature type="chain" id="PRO_5046102967" evidence="2">
    <location>
        <begin position="21"/>
        <end position="71"/>
    </location>
</feature>
<organism evidence="3 4">
    <name type="scientific">Methylobacterium isbiliense</name>
    <dbReference type="NCBI Taxonomy" id="315478"/>
    <lineage>
        <taxon>Bacteria</taxon>
        <taxon>Pseudomonadati</taxon>
        <taxon>Pseudomonadota</taxon>
        <taxon>Alphaproteobacteria</taxon>
        <taxon>Hyphomicrobiales</taxon>
        <taxon>Methylobacteriaceae</taxon>
        <taxon>Methylobacterium</taxon>
    </lineage>
</organism>
<keyword evidence="4" id="KW-1185">Reference proteome</keyword>
<dbReference type="EMBL" id="BPQQ01000047">
    <property type="protein sequence ID" value="GJE02066.1"/>
    <property type="molecule type" value="Genomic_DNA"/>
</dbReference>
<evidence type="ECO:0000313" key="3">
    <source>
        <dbReference type="EMBL" id="GJE02066.1"/>
    </source>
</evidence>
<protein>
    <submittedName>
        <fullName evidence="3">Uncharacterized protein</fullName>
    </submittedName>
</protein>